<feature type="chain" id="PRO_5045624260" evidence="1">
    <location>
        <begin position="20"/>
        <end position="180"/>
    </location>
</feature>
<evidence type="ECO:0000256" key="1">
    <source>
        <dbReference type="SAM" id="SignalP"/>
    </source>
</evidence>
<evidence type="ECO:0000313" key="3">
    <source>
        <dbReference type="EMBL" id="WUR13102.1"/>
    </source>
</evidence>
<organism evidence="3 4">
    <name type="scientific">[Empedobacter] haloabium</name>
    <dbReference type="NCBI Taxonomy" id="592317"/>
    <lineage>
        <taxon>Bacteria</taxon>
        <taxon>Pseudomonadati</taxon>
        <taxon>Pseudomonadota</taxon>
        <taxon>Betaproteobacteria</taxon>
        <taxon>Burkholderiales</taxon>
        <taxon>Oxalobacteraceae</taxon>
        <taxon>Telluria group</taxon>
        <taxon>Telluria group incertae sedis</taxon>
    </lineage>
</organism>
<name>A0ABZ1UKQ0_9BURK</name>
<dbReference type="Pfam" id="PF07589">
    <property type="entry name" value="PEP-CTERM"/>
    <property type="match status" value="1"/>
</dbReference>
<keyword evidence="4" id="KW-1185">Reference proteome</keyword>
<feature type="domain" description="Ice-binding protein C-terminal" evidence="2">
    <location>
        <begin position="154"/>
        <end position="178"/>
    </location>
</feature>
<dbReference type="Proteomes" id="UP000321323">
    <property type="component" value="Chromosome"/>
</dbReference>
<gene>
    <name evidence="3" type="ORF">E7V67_026000</name>
</gene>
<protein>
    <submittedName>
        <fullName evidence="3">PEP-CTERM sorting domain-containing protein</fullName>
    </submittedName>
</protein>
<dbReference type="InterPro" id="IPR013424">
    <property type="entry name" value="Ice-binding_C"/>
</dbReference>
<dbReference type="EMBL" id="CP136508">
    <property type="protein sequence ID" value="WUR13102.1"/>
    <property type="molecule type" value="Genomic_DNA"/>
</dbReference>
<dbReference type="NCBIfam" id="TIGR02595">
    <property type="entry name" value="PEP_CTERM"/>
    <property type="match status" value="1"/>
</dbReference>
<accession>A0ABZ1UKQ0</accession>
<keyword evidence="1" id="KW-0732">Signal</keyword>
<proteinExistence type="predicted"/>
<evidence type="ECO:0000313" key="4">
    <source>
        <dbReference type="Proteomes" id="UP000321323"/>
    </source>
</evidence>
<evidence type="ECO:0000259" key="2">
    <source>
        <dbReference type="Pfam" id="PF07589"/>
    </source>
</evidence>
<sequence>MKKALIAMILGTAALAAQADPLIYSWSYTGYLVARTYSSIPSGEYGDWIDEEFISGSFKGEDLNGDSRITMEEISNFKSRDSVCAWPGQPSGACRLFSFSYDLAAQKLDMEYSRWTRYQTIDMSKPATAYYSNDLPFDTYYFITPQTKFNITTAIPEPSTYLMLGTGLGLLGLGLRRRRA</sequence>
<reference evidence="3 4" key="1">
    <citation type="journal article" date="2019" name="Int. J. Syst. Evol. Microbiol.">
        <title>The Draft Whole-Genome Sequence of the Antibiotic Producer Empedobacter haloabium ATCC 31962 Provides Indications for Its Taxonomic Reclassification.</title>
        <authorList>
            <person name="Miess H."/>
            <person name="Arlt P."/>
            <person name="Apel A.K."/>
            <person name="Weber T."/>
            <person name="Nieselt K."/>
            <person name="Hanssen F."/>
            <person name="Czemmel S."/>
            <person name="Nahnsen S."/>
            <person name="Gross H."/>
        </authorList>
    </citation>
    <scope>NUCLEOTIDE SEQUENCE [LARGE SCALE GENOMIC DNA]</scope>
    <source>
        <strain evidence="3 4">ATCC 31962</strain>
    </source>
</reference>
<feature type="signal peptide" evidence="1">
    <location>
        <begin position="1"/>
        <end position="19"/>
    </location>
</feature>